<dbReference type="EMBL" id="JAMOIM010000024">
    <property type="protein sequence ID" value="MCW6511321.1"/>
    <property type="molecule type" value="Genomic_DNA"/>
</dbReference>
<reference evidence="1" key="1">
    <citation type="submission" date="2022-05" db="EMBL/GenBank/DDBJ databases">
        <authorList>
            <person name="Pankratov T."/>
        </authorList>
    </citation>
    <scope>NUCLEOTIDE SEQUENCE</scope>
    <source>
        <strain evidence="1">BP6-180914</strain>
    </source>
</reference>
<dbReference type="AlphaFoldDB" id="A0AA41Z1M3"/>
<name>A0AA41Z1M3_9HYPH</name>
<evidence type="ECO:0000313" key="1">
    <source>
        <dbReference type="EMBL" id="MCW6511321.1"/>
    </source>
</evidence>
<gene>
    <name evidence="1" type="ORF">M8523_25380</name>
</gene>
<protein>
    <submittedName>
        <fullName evidence="1">Uncharacterized protein</fullName>
    </submittedName>
</protein>
<sequence>MRVGAEAAPYDQKEQLKRRGYRWNDGRDGRPRAWWREVDEDMLTAEVSFLQREIYLREVWPHTQRLTAFDRYKAEP</sequence>
<accession>A0AA41Z1M3</accession>
<dbReference type="Proteomes" id="UP001165667">
    <property type="component" value="Unassembled WGS sequence"/>
</dbReference>
<proteinExistence type="predicted"/>
<comment type="caution">
    <text evidence="1">The sequence shown here is derived from an EMBL/GenBank/DDBJ whole genome shotgun (WGS) entry which is preliminary data.</text>
</comment>
<organism evidence="1 2">
    <name type="scientific">Lichenifustis flavocetrariae</name>
    <dbReference type="NCBI Taxonomy" id="2949735"/>
    <lineage>
        <taxon>Bacteria</taxon>
        <taxon>Pseudomonadati</taxon>
        <taxon>Pseudomonadota</taxon>
        <taxon>Alphaproteobacteria</taxon>
        <taxon>Hyphomicrobiales</taxon>
        <taxon>Lichenihabitantaceae</taxon>
        <taxon>Lichenifustis</taxon>
    </lineage>
</organism>
<evidence type="ECO:0000313" key="2">
    <source>
        <dbReference type="Proteomes" id="UP001165667"/>
    </source>
</evidence>
<keyword evidence="2" id="KW-1185">Reference proteome</keyword>